<evidence type="ECO:0000256" key="1">
    <source>
        <dbReference type="ARBA" id="ARBA00022729"/>
    </source>
</evidence>
<comment type="caution">
    <text evidence="3">The sequence shown here is derived from an EMBL/GenBank/DDBJ whole genome shotgun (WGS) entry which is preliminary data.</text>
</comment>
<dbReference type="Pfam" id="PF20009">
    <property type="entry name" value="GEVED"/>
    <property type="match status" value="1"/>
</dbReference>
<dbReference type="NCBIfam" id="TIGR04183">
    <property type="entry name" value="Por_Secre_tail"/>
    <property type="match status" value="1"/>
</dbReference>
<reference evidence="3" key="1">
    <citation type="submission" date="2021-07" db="EMBL/GenBank/DDBJ databases">
        <title>Aureisphaera sp. CAU 1614 isolated from sea sediment.</title>
        <authorList>
            <person name="Kim W."/>
        </authorList>
    </citation>
    <scope>NUCLEOTIDE SEQUENCE</scope>
    <source>
        <strain evidence="3">CAU 1614</strain>
    </source>
</reference>
<dbReference type="InterPro" id="IPR026444">
    <property type="entry name" value="Secre_tail"/>
</dbReference>
<name>A0A9X1FPG4_9FLAO</name>
<protein>
    <submittedName>
        <fullName evidence="3">T9SS type A sorting domain-containing protein</fullName>
    </submittedName>
</protein>
<keyword evidence="1" id="KW-0732">Signal</keyword>
<organism evidence="3 4">
    <name type="scientific">Halomarinibacterium sedimenti</name>
    <dbReference type="NCBI Taxonomy" id="2857106"/>
    <lineage>
        <taxon>Bacteria</taxon>
        <taxon>Pseudomonadati</taxon>
        <taxon>Bacteroidota</taxon>
        <taxon>Flavobacteriia</taxon>
        <taxon>Flavobacteriales</taxon>
        <taxon>Flavobacteriaceae</taxon>
        <taxon>Halomarinibacterium</taxon>
    </lineage>
</organism>
<evidence type="ECO:0000259" key="2">
    <source>
        <dbReference type="Pfam" id="PF20009"/>
    </source>
</evidence>
<proteinExistence type="predicted"/>
<dbReference type="EMBL" id="JAHWDP010000003">
    <property type="protein sequence ID" value="MBW2938145.1"/>
    <property type="molecule type" value="Genomic_DNA"/>
</dbReference>
<dbReference type="InterPro" id="IPR045474">
    <property type="entry name" value="GEVED"/>
</dbReference>
<accession>A0A9X1FPG4</accession>
<gene>
    <name evidence="3" type="ORF">KXJ69_08500</name>
</gene>
<feature type="domain" description="GEVED" evidence="2">
    <location>
        <begin position="797"/>
        <end position="877"/>
    </location>
</feature>
<evidence type="ECO:0000313" key="4">
    <source>
        <dbReference type="Proteomes" id="UP001138686"/>
    </source>
</evidence>
<sequence length="975" mass="105637">MKKHLLLLLMLLFVGFGSYSQEKYPPSEIITGTYIGKTGRMDEFPKYKRNMDSEVPTMVVDQRVSTTPNKVKKAPSVIPNLQTEPGGIRSLPILQNFIGASQNESGFLPPDPTGAAGPNHYVHSVNSLVKIFDKSGNLQVGPVNLSTFLGIGSNNGDPIVLYDQLADRWVVSEFGNLGSNLGLAIGVSETNDPAGAYNVWQYAFSGLPDYPKYGVWHDGYYGTVNLAGSITQGFVMEREEMLNGGTSPQIIIFNFPDIVNNPNTVKSAEPANLLGTEINPNTPGYFTYLQDDDWTPAIAFDHLKVWEVIPDWDNTANSTISAPLEIPTDPFDAGEVFGNGNGAIRQPGTSQRLAGHGGIISFGANFRSFPTHNSWLITFNTYIDANETGGIRWIELRNDTQNPWSIYQEGTYSIADGHSRLMSTSAIDVEGNIALAYTTASTTLPVSLRYTGRFNGDPLGQMTVAETVIFDGPGVRTNTYRYGDYAHMTMDPDGFTFWTTADYFSSNNFWRSRVAAIRILGPFTNDVGVSAINDPSNGILTNAETVEVSIRNYSLSSVTNVPVELRVDGNLVASETYVGTINSNEAVTYQFTQTVDLSNPGQTYNIEARTTLGGDGYVPNNEFTKEVKHLLANDVGVIAIVAPTSGNSLGDETITVRVKNYGAAIQSGFDLEYNVNGGTPIVESFPGTIVSEEELNFSFAQTSDFTTVGTYTITSSTSLSGDQDASNDETSVMVENQLCLPVSNCNAGHGFRLFEVGGINNPSGCEGYGDFTNLVANLDDGSTTSLTVSAEYGSQFISVWIDFNDDLTFTSNELVVDNYEFAPGQNGGNFTETMDLVVPGNVPLGEHLMRARASGVGPIPANACDEILFGETEDYKANIANLGVDDYAINDSNLVVVSNDNNQFEVIFETAYDEGVFLAVYNVLGQEIGFNKSVPKIDGAYRLNLDMSNVSSGVYIVRIGGQATTTFKTARIIVK</sequence>
<dbReference type="RefSeq" id="WP_219052622.1">
    <property type="nucleotide sequence ID" value="NZ_JAHWDP010000003.1"/>
</dbReference>
<dbReference type="AlphaFoldDB" id="A0A9X1FPG4"/>
<keyword evidence="4" id="KW-1185">Reference proteome</keyword>
<dbReference type="Proteomes" id="UP001138686">
    <property type="component" value="Unassembled WGS sequence"/>
</dbReference>
<evidence type="ECO:0000313" key="3">
    <source>
        <dbReference type="EMBL" id="MBW2938145.1"/>
    </source>
</evidence>